<keyword evidence="2" id="KW-1185">Reference proteome</keyword>
<evidence type="ECO:0000313" key="2">
    <source>
        <dbReference type="Proteomes" id="UP001160301"/>
    </source>
</evidence>
<name>A0ABT6NQ47_9BACT</name>
<sequence>MPPSPAESHVHTEEPDLVFFHFRGHVGADVARRLYDTQLRFSEGKPHLFLILDVQTFEEMPVEARRVVIDGPRDRAPAVPVLGCAFIGASFHARVLGTMIFRAARILRGANAFPLRFCETEAEARAFIDGLRRDLARPR</sequence>
<proteinExistence type="predicted"/>
<comment type="caution">
    <text evidence="1">The sequence shown here is derived from an EMBL/GenBank/DDBJ whole genome shotgun (WGS) entry which is preliminary data.</text>
</comment>
<evidence type="ECO:0008006" key="3">
    <source>
        <dbReference type="Google" id="ProtNLM"/>
    </source>
</evidence>
<protein>
    <recommendedName>
        <fullName evidence="3">STAS/SEC14 domain-containing protein</fullName>
    </recommendedName>
</protein>
<dbReference type="RefSeq" id="WP_136968677.1">
    <property type="nucleotide sequence ID" value="NZ_JARZHI010000008.1"/>
</dbReference>
<evidence type="ECO:0000313" key="1">
    <source>
        <dbReference type="EMBL" id="MDI1430433.1"/>
    </source>
</evidence>
<organism evidence="1 2">
    <name type="scientific">Polyangium sorediatum</name>
    <dbReference type="NCBI Taxonomy" id="889274"/>
    <lineage>
        <taxon>Bacteria</taxon>
        <taxon>Pseudomonadati</taxon>
        <taxon>Myxococcota</taxon>
        <taxon>Polyangia</taxon>
        <taxon>Polyangiales</taxon>
        <taxon>Polyangiaceae</taxon>
        <taxon>Polyangium</taxon>
    </lineage>
</organism>
<dbReference type="Proteomes" id="UP001160301">
    <property type="component" value="Unassembled WGS sequence"/>
</dbReference>
<reference evidence="1 2" key="1">
    <citation type="submission" date="2023-04" db="EMBL/GenBank/DDBJ databases">
        <title>The genome sequence of Polyangium sorediatum DSM14670.</title>
        <authorList>
            <person name="Zhang X."/>
        </authorList>
    </citation>
    <scope>NUCLEOTIDE SEQUENCE [LARGE SCALE GENOMIC DNA]</scope>
    <source>
        <strain evidence="1 2">DSM 14670</strain>
    </source>
</reference>
<dbReference type="EMBL" id="JARZHI010000008">
    <property type="protein sequence ID" value="MDI1430433.1"/>
    <property type="molecule type" value="Genomic_DNA"/>
</dbReference>
<accession>A0ABT6NQ47</accession>
<gene>
    <name evidence="1" type="ORF">QHF89_13035</name>
</gene>